<dbReference type="CDD" id="cd04196">
    <property type="entry name" value="GT_2_like_d"/>
    <property type="match status" value="1"/>
</dbReference>
<dbReference type="PANTHER" id="PTHR43685">
    <property type="entry name" value="GLYCOSYLTRANSFERASE"/>
    <property type="match status" value="1"/>
</dbReference>
<dbReference type="PANTHER" id="PTHR43685:SF2">
    <property type="entry name" value="GLYCOSYLTRANSFERASE 2-LIKE DOMAIN-CONTAINING PROTEIN"/>
    <property type="match status" value="1"/>
</dbReference>
<dbReference type="InterPro" id="IPR001173">
    <property type="entry name" value="Glyco_trans_2-like"/>
</dbReference>
<evidence type="ECO:0000259" key="1">
    <source>
        <dbReference type="Pfam" id="PF00535"/>
    </source>
</evidence>
<evidence type="ECO:0000313" key="3">
    <source>
        <dbReference type="Proteomes" id="UP000237819"/>
    </source>
</evidence>
<dbReference type="Proteomes" id="UP000237819">
    <property type="component" value="Unassembled WGS sequence"/>
</dbReference>
<dbReference type="EMBL" id="PUHZ01000012">
    <property type="protein sequence ID" value="PQO45916.1"/>
    <property type="molecule type" value="Genomic_DNA"/>
</dbReference>
<dbReference type="Pfam" id="PF00535">
    <property type="entry name" value="Glycos_transf_2"/>
    <property type="match status" value="1"/>
</dbReference>
<dbReference type="InterPro" id="IPR029044">
    <property type="entry name" value="Nucleotide-diphossugar_trans"/>
</dbReference>
<dbReference type="AlphaFoldDB" id="A0A2S8GN97"/>
<accession>A0A2S8GN97</accession>
<dbReference type="SUPFAM" id="SSF53448">
    <property type="entry name" value="Nucleotide-diphospho-sugar transferases"/>
    <property type="match status" value="1"/>
</dbReference>
<sequence>MRRHVGVDQAKLSVALCTYNGGRFLADQLQSIARQTIAPDEVVICDDGSTDDTAEIVAAFAGQAPFGVRWERNASNLGSTKNFENAISLCEGDLIFLADQDDVWRDDKLARFAAAFRQYPEAALAFSNAAIVDEELRPLGYQLWDAVGLRRPPGSDATFQLDLFPETVRTFVVTGATMAIRRQFRDILIPFRSEWVHDGWIATLLSGIRPAIAIDEALIQYRQHTSQQVGLVKPIRRTWDIRPTLREGWRLWGESRSPEQNVGKYTGPEAIAAQYGAILDRLDSCGDAFCENQEALDDRRELLRCKLEHLQRRADIRKAIWRRPVQLWGEWRRGGYSRFSNGTLTALRDLAGI</sequence>
<dbReference type="InterPro" id="IPR050834">
    <property type="entry name" value="Glycosyltransf_2"/>
</dbReference>
<reference evidence="2 3" key="1">
    <citation type="submission" date="2018-02" db="EMBL/GenBank/DDBJ databases">
        <title>Comparative genomes isolates from brazilian mangrove.</title>
        <authorList>
            <person name="Araujo J.E."/>
            <person name="Taketani R.G."/>
            <person name="Silva M.C.P."/>
            <person name="Loureco M.V."/>
            <person name="Andreote F.D."/>
        </authorList>
    </citation>
    <scope>NUCLEOTIDE SEQUENCE [LARGE SCALE GENOMIC DNA]</scope>
    <source>
        <strain evidence="2 3">Nap-Phe MGV</strain>
    </source>
</reference>
<dbReference type="Gene3D" id="3.90.550.10">
    <property type="entry name" value="Spore Coat Polysaccharide Biosynthesis Protein SpsA, Chain A"/>
    <property type="match status" value="1"/>
</dbReference>
<comment type="caution">
    <text evidence="2">The sequence shown here is derived from an EMBL/GenBank/DDBJ whole genome shotgun (WGS) entry which is preliminary data.</text>
</comment>
<gene>
    <name evidence="2" type="ORF">C5Y93_11730</name>
</gene>
<feature type="domain" description="Glycosyltransferase 2-like" evidence="1">
    <location>
        <begin position="13"/>
        <end position="140"/>
    </location>
</feature>
<proteinExistence type="predicted"/>
<organism evidence="2 3">
    <name type="scientific">Blastopirellula marina</name>
    <dbReference type="NCBI Taxonomy" id="124"/>
    <lineage>
        <taxon>Bacteria</taxon>
        <taxon>Pseudomonadati</taxon>
        <taxon>Planctomycetota</taxon>
        <taxon>Planctomycetia</taxon>
        <taxon>Pirellulales</taxon>
        <taxon>Pirellulaceae</taxon>
        <taxon>Blastopirellula</taxon>
    </lineage>
</organism>
<evidence type="ECO:0000313" key="2">
    <source>
        <dbReference type="EMBL" id="PQO45916.1"/>
    </source>
</evidence>
<protein>
    <recommendedName>
        <fullName evidence="1">Glycosyltransferase 2-like domain-containing protein</fullName>
    </recommendedName>
</protein>
<name>A0A2S8GN97_9BACT</name>